<sequence length="65" mass="7405">MGRGKLTLRLLNNEMETLGAQLGPMRQVHDHDMTDTGRALDTRFVRQGTAPQQFCFYAWLQPIAT</sequence>
<dbReference type="AlphaFoldDB" id="A0A2R7UH85"/>
<comment type="caution">
    <text evidence="1">The sequence shown here is derived from an EMBL/GenBank/DDBJ whole genome shotgun (WGS) entry which is preliminary data.</text>
</comment>
<dbReference type="Proteomes" id="UP000244874">
    <property type="component" value="Unassembled WGS sequence"/>
</dbReference>
<proteinExistence type="predicted"/>
<evidence type="ECO:0000313" key="2">
    <source>
        <dbReference type="Proteomes" id="UP000244874"/>
    </source>
</evidence>
<dbReference type="EMBL" id="QANO01000143">
    <property type="protein sequence ID" value="PTU50464.1"/>
    <property type="molecule type" value="Genomic_DNA"/>
</dbReference>
<organism evidence="1 2">
    <name type="scientific">Pseudomonas plecoglossicida</name>
    <dbReference type="NCBI Taxonomy" id="70775"/>
    <lineage>
        <taxon>Bacteria</taxon>
        <taxon>Pseudomonadati</taxon>
        <taxon>Pseudomonadota</taxon>
        <taxon>Gammaproteobacteria</taxon>
        <taxon>Pseudomonadales</taxon>
        <taxon>Pseudomonadaceae</taxon>
        <taxon>Pseudomonas</taxon>
    </lineage>
</organism>
<reference evidence="1 2" key="1">
    <citation type="submission" date="2018-04" db="EMBL/GenBank/DDBJ databases">
        <authorList>
            <person name="Go L.Y."/>
            <person name="Mitchell J.A."/>
        </authorList>
    </citation>
    <scope>NUCLEOTIDE SEQUENCE [LARGE SCALE GENOMIC DNA]</scope>
    <source>
        <strain evidence="1 2">KCJK7865</strain>
    </source>
</reference>
<name>A0A2R7UH85_PSEDL</name>
<accession>A0A2R7UH85</accession>
<evidence type="ECO:0000313" key="1">
    <source>
        <dbReference type="EMBL" id="PTU50464.1"/>
    </source>
</evidence>
<protein>
    <submittedName>
        <fullName evidence="1">Uncharacterized protein</fullName>
    </submittedName>
</protein>
<gene>
    <name evidence="1" type="ORF">DBB42_19490</name>
</gene>